<keyword evidence="3" id="KW-1185">Reference proteome</keyword>
<dbReference type="AlphaFoldDB" id="A0A1Q9BWE8"/>
<protein>
    <submittedName>
        <fullName evidence="2">Uncharacterized protein</fullName>
    </submittedName>
</protein>
<organism evidence="2 3">
    <name type="scientific">Symbiodinium microadriaticum</name>
    <name type="common">Dinoflagellate</name>
    <name type="synonym">Zooxanthella microadriatica</name>
    <dbReference type="NCBI Taxonomy" id="2951"/>
    <lineage>
        <taxon>Eukaryota</taxon>
        <taxon>Sar</taxon>
        <taxon>Alveolata</taxon>
        <taxon>Dinophyceae</taxon>
        <taxon>Suessiales</taxon>
        <taxon>Symbiodiniaceae</taxon>
        <taxon>Symbiodinium</taxon>
    </lineage>
</organism>
<comment type="caution">
    <text evidence="2">The sequence shown here is derived from an EMBL/GenBank/DDBJ whole genome shotgun (WGS) entry which is preliminary data.</text>
</comment>
<feature type="compositionally biased region" description="Acidic residues" evidence="1">
    <location>
        <begin position="383"/>
        <end position="392"/>
    </location>
</feature>
<dbReference type="Proteomes" id="UP000186817">
    <property type="component" value="Unassembled WGS sequence"/>
</dbReference>
<feature type="compositionally biased region" description="Basic and acidic residues" evidence="1">
    <location>
        <begin position="347"/>
        <end position="359"/>
    </location>
</feature>
<evidence type="ECO:0000256" key="1">
    <source>
        <dbReference type="SAM" id="MobiDB-lite"/>
    </source>
</evidence>
<feature type="compositionally biased region" description="Pro residues" evidence="1">
    <location>
        <begin position="302"/>
        <end position="312"/>
    </location>
</feature>
<sequence length="519" mass="58195">MADPAASLVTEALLHRSLRSIAEDMLEADTMLHERIDVLYAKVQSLLAYIASLERRIAQLEAMGLLWLLHGTAQLRIMRRFLQAWLYAHRLALEARTAPHIAPRRPRRFDIFRYRYLLFTFKFWWRYCLRLRLAMHGIDLATLGEPEREASPCSQPSAPHGTTWVSLVFDGRIWFRLAQSMNYASLRALRCLSKAHAWRVRMAQTRTATHIIDGRLALVWEFYSEIFIQLAPPLQRVLRFSSAAHCIGRAPRAAYALHRLLLRSPLDFSIIDVSKAPRDQRVTALRGLGAEKMVQLEGEEPIPAPPKDPPTPHGMARRTANAKPRVAWLIQLRTAKKLEDQQIQSPHRQEARGSDDPAPHRQKPGHWTNKQGKGKGRPWADISDADEWDDIPASDAAPSSAPPAQGPAPHPAPRPAQQPAQHPAQQPGNLDVGWAAFYAYEKGLAKGKAQQAQHWAPPSPFPGATPQGWAYPPPAPPRDPSPHRPATLRASRHVHSEVRWIKDSLASLGAGGSHCLAQL</sequence>
<dbReference type="OrthoDB" id="426770at2759"/>
<accession>A0A1Q9BWE8</accession>
<evidence type="ECO:0000313" key="3">
    <source>
        <dbReference type="Proteomes" id="UP000186817"/>
    </source>
</evidence>
<feature type="region of interest" description="Disordered" evidence="1">
    <location>
        <begin position="445"/>
        <end position="494"/>
    </location>
</feature>
<proteinExistence type="predicted"/>
<reference evidence="2 3" key="1">
    <citation type="submission" date="2016-02" db="EMBL/GenBank/DDBJ databases">
        <title>Genome analysis of coral dinoflagellate symbionts highlights evolutionary adaptations to a symbiotic lifestyle.</title>
        <authorList>
            <person name="Aranda M."/>
            <person name="Li Y."/>
            <person name="Liew Y.J."/>
            <person name="Baumgarten S."/>
            <person name="Simakov O."/>
            <person name="Wilson M."/>
            <person name="Piel J."/>
            <person name="Ashoor H."/>
            <person name="Bougouffa S."/>
            <person name="Bajic V.B."/>
            <person name="Ryu T."/>
            <person name="Ravasi T."/>
            <person name="Bayer T."/>
            <person name="Micklem G."/>
            <person name="Kim H."/>
            <person name="Bhak J."/>
            <person name="Lajeunesse T.C."/>
            <person name="Voolstra C.R."/>
        </authorList>
    </citation>
    <scope>NUCLEOTIDE SEQUENCE [LARGE SCALE GENOMIC DNA]</scope>
    <source>
        <strain evidence="2 3">CCMP2467</strain>
    </source>
</reference>
<dbReference type="EMBL" id="LSRX01002936">
    <property type="protein sequence ID" value="OLP74986.1"/>
    <property type="molecule type" value="Genomic_DNA"/>
</dbReference>
<feature type="compositionally biased region" description="Low complexity" evidence="1">
    <location>
        <begin position="417"/>
        <end position="427"/>
    </location>
</feature>
<feature type="compositionally biased region" description="Pro residues" evidence="1">
    <location>
        <begin position="400"/>
        <end position="416"/>
    </location>
</feature>
<evidence type="ECO:0000313" key="2">
    <source>
        <dbReference type="EMBL" id="OLP74986.1"/>
    </source>
</evidence>
<gene>
    <name evidence="2" type="ORF">AK812_SmicGene45304</name>
</gene>
<name>A0A1Q9BWE8_SYMMI</name>
<feature type="region of interest" description="Disordered" evidence="1">
    <location>
        <begin position="337"/>
        <end position="430"/>
    </location>
</feature>
<feature type="region of interest" description="Disordered" evidence="1">
    <location>
        <begin position="293"/>
        <end position="322"/>
    </location>
</feature>